<evidence type="ECO:0000313" key="3">
    <source>
        <dbReference type="Proteomes" id="UP000073492"/>
    </source>
</evidence>
<sequence>MADPVLEHLFAVTLELPSQVLQVEGGKMAIYLSGVEYESACLGKALFAASPRRFKLRLGDRWKHIGDKEVIHALTHEKMSTSSHRLCRTDEAWTTTDEPNKSWMEAEGNEISY</sequence>
<accession>A0A139I564</accession>
<dbReference type="AlphaFoldDB" id="A0A139I564"/>
<reference evidence="2 3" key="1">
    <citation type="submission" date="2015-07" db="EMBL/GenBank/DDBJ databases">
        <title>Comparative genomics of the Sigatoka disease complex on banana suggests a link between parallel evolutionary changes in Pseudocercospora fijiensis and Pseudocercospora eumusae and increased virulence on the banana host.</title>
        <authorList>
            <person name="Chang T.-C."/>
            <person name="Salvucci A."/>
            <person name="Crous P.W."/>
            <person name="Stergiopoulos I."/>
        </authorList>
    </citation>
    <scope>NUCLEOTIDE SEQUENCE [LARGE SCALE GENOMIC DNA]</scope>
    <source>
        <strain evidence="2 3">CBS 116634</strain>
    </source>
</reference>
<evidence type="ECO:0000256" key="1">
    <source>
        <dbReference type="SAM" id="MobiDB-lite"/>
    </source>
</evidence>
<organism evidence="2 3">
    <name type="scientific">Pseudocercospora musae</name>
    <dbReference type="NCBI Taxonomy" id="113226"/>
    <lineage>
        <taxon>Eukaryota</taxon>
        <taxon>Fungi</taxon>
        <taxon>Dikarya</taxon>
        <taxon>Ascomycota</taxon>
        <taxon>Pezizomycotina</taxon>
        <taxon>Dothideomycetes</taxon>
        <taxon>Dothideomycetidae</taxon>
        <taxon>Mycosphaerellales</taxon>
        <taxon>Mycosphaerellaceae</taxon>
        <taxon>Pseudocercospora</taxon>
    </lineage>
</organism>
<dbReference type="Proteomes" id="UP000073492">
    <property type="component" value="Unassembled WGS sequence"/>
</dbReference>
<protein>
    <submittedName>
        <fullName evidence="2">Uncharacterized protein</fullName>
    </submittedName>
</protein>
<proteinExistence type="predicted"/>
<comment type="caution">
    <text evidence="2">The sequence shown here is derived from an EMBL/GenBank/DDBJ whole genome shotgun (WGS) entry which is preliminary data.</text>
</comment>
<evidence type="ECO:0000313" key="2">
    <source>
        <dbReference type="EMBL" id="KXT09826.1"/>
    </source>
</evidence>
<gene>
    <name evidence="2" type="ORF">AC579_9307</name>
</gene>
<keyword evidence="3" id="KW-1185">Reference proteome</keyword>
<feature type="region of interest" description="Disordered" evidence="1">
    <location>
        <begin position="90"/>
        <end position="113"/>
    </location>
</feature>
<name>A0A139I564_9PEZI</name>
<dbReference type="EMBL" id="LFZO01000303">
    <property type="protein sequence ID" value="KXT09826.1"/>
    <property type="molecule type" value="Genomic_DNA"/>
</dbReference>
<dbReference type="OrthoDB" id="3649940at2759"/>